<keyword evidence="1" id="KW-0732">Signal</keyword>
<dbReference type="AlphaFoldDB" id="A0A328YBU1"/>
<accession>A0A328YBU1</accession>
<name>A0A328YBU1_9BURK</name>
<evidence type="ECO:0000313" key="2">
    <source>
        <dbReference type="EMBL" id="RAR71409.1"/>
    </source>
</evidence>
<dbReference type="EMBL" id="QLTA01000100">
    <property type="protein sequence ID" value="RAR71409.1"/>
    <property type="molecule type" value="Genomic_DNA"/>
</dbReference>
<gene>
    <name evidence="2" type="ORF">AX018_11005</name>
</gene>
<reference evidence="2 3" key="1">
    <citation type="submission" date="2018-06" db="EMBL/GenBank/DDBJ databases">
        <title>Genomic Encyclopedia of Archaeal and Bacterial Type Strains, Phase II (KMG-II): from individual species to whole genera.</title>
        <authorList>
            <person name="Goeker M."/>
        </authorList>
    </citation>
    <scope>NUCLEOTIDE SEQUENCE [LARGE SCALE GENOMIC DNA]</scope>
    <source>
        <strain evidence="2 3">CFPB 3232</strain>
    </source>
</reference>
<organism evidence="2 3">
    <name type="scientific">Paracidovorax anthurii</name>
    <dbReference type="NCBI Taxonomy" id="78229"/>
    <lineage>
        <taxon>Bacteria</taxon>
        <taxon>Pseudomonadati</taxon>
        <taxon>Pseudomonadota</taxon>
        <taxon>Betaproteobacteria</taxon>
        <taxon>Burkholderiales</taxon>
        <taxon>Comamonadaceae</taxon>
        <taxon>Paracidovorax</taxon>
    </lineage>
</organism>
<dbReference type="RefSeq" id="WP_111882762.1">
    <property type="nucleotide sequence ID" value="NZ_CBCSGC010000213.1"/>
</dbReference>
<evidence type="ECO:0008006" key="4">
    <source>
        <dbReference type="Google" id="ProtNLM"/>
    </source>
</evidence>
<feature type="chain" id="PRO_5016263742" description="Lipoprotein" evidence="1">
    <location>
        <begin position="21"/>
        <end position="65"/>
    </location>
</feature>
<comment type="caution">
    <text evidence="2">The sequence shown here is derived from an EMBL/GenBank/DDBJ whole genome shotgun (WGS) entry which is preliminary data.</text>
</comment>
<dbReference type="Proteomes" id="UP000248856">
    <property type="component" value="Unassembled WGS sequence"/>
</dbReference>
<proteinExistence type="predicted"/>
<feature type="signal peptide" evidence="1">
    <location>
        <begin position="1"/>
        <end position="20"/>
    </location>
</feature>
<evidence type="ECO:0000313" key="3">
    <source>
        <dbReference type="Proteomes" id="UP000248856"/>
    </source>
</evidence>
<sequence>MRRWGALLLLPCVFMVPGCALIDAREAGRAWQRHECLRQPSPDAQRRCEEVMKAQRRALGRPVAP</sequence>
<protein>
    <recommendedName>
        <fullName evidence="4">Lipoprotein</fullName>
    </recommendedName>
</protein>
<keyword evidence="3" id="KW-1185">Reference proteome</keyword>
<evidence type="ECO:0000256" key="1">
    <source>
        <dbReference type="SAM" id="SignalP"/>
    </source>
</evidence>